<gene>
    <name evidence="4" type="ORF">HYH03_002701</name>
</gene>
<feature type="compositionally biased region" description="Polar residues" evidence="2">
    <location>
        <begin position="562"/>
        <end position="573"/>
    </location>
</feature>
<dbReference type="InterPro" id="IPR004147">
    <property type="entry name" value="ABC1_dom"/>
</dbReference>
<dbReference type="GO" id="GO:0055088">
    <property type="term" value="P:lipid homeostasis"/>
    <property type="evidence" value="ECO:0007669"/>
    <property type="project" value="TreeGrafter"/>
</dbReference>
<dbReference type="InterPro" id="IPR011009">
    <property type="entry name" value="Kinase-like_dom_sf"/>
</dbReference>
<evidence type="ECO:0000313" key="4">
    <source>
        <dbReference type="EMBL" id="KAG2499117.1"/>
    </source>
</evidence>
<evidence type="ECO:0000313" key="5">
    <source>
        <dbReference type="Proteomes" id="UP000612055"/>
    </source>
</evidence>
<evidence type="ECO:0000259" key="3">
    <source>
        <dbReference type="Pfam" id="PF03109"/>
    </source>
</evidence>
<feature type="domain" description="ABC1 atypical kinase-like" evidence="3">
    <location>
        <begin position="150"/>
        <end position="403"/>
    </location>
</feature>
<dbReference type="CDD" id="cd13969">
    <property type="entry name" value="ADCK1-like"/>
    <property type="match status" value="1"/>
</dbReference>
<dbReference type="Proteomes" id="UP000612055">
    <property type="component" value="Unassembled WGS sequence"/>
</dbReference>
<dbReference type="AlphaFoldDB" id="A0A835YCL9"/>
<organism evidence="4 5">
    <name type="scientific">Edaphochlamys debaryana</name>
    <dbReference type="NCBI Taxonomy" id="47281"/>
    <lineage>
        <taxon>Eukaryota</taxon>
        <taxon>Viridiplantae</taxon>
        <taxon>Chlorophyta</taxon>
        <taxon>core chlorophytes</taxon>
        <taxon>Chlorophyceae</taxon>
        <taxon>CS clade</taxon>
        <taxon>Chlamydomonadales</taxon>
        <taxon>Chlamydomonadales incertae sedis</taxon>
        <taxon>Edaphochlamys</taxon>
    </lineage>
</organism>
<dbReference type="Pfam" id="PF03109">
    <property type="entry name" value="ABC1"/>
    <property type="match status" value="1"/>
</dbReference>
<feature type="region of interest" description="Disordered" evidence="2">
    <location>
        <begin position="562"/>
        <end position="581"/>
    </location>
</feature>
<dbReference type="InterPro" id="IPR051130">
    <property type="entry name" value="Mito_struct-func_regulator"/>
</dbReference>
<dbReference type="SUPFAM" id="SSF56112">
    <property type="entry name" value="Protein kinase-like (PK-like)"/>
    <property type="match status" value="1"/>
</dbReference>
<name>A0A835YCL9_9CHLO</name>
<dbReference type="EMBL" id="JAEHOE010000007">
    <property type="protein sequence ID" value="KAG2499117.1"/>
    <property type="molecule type" value="Genomic_DNA"/>
</dbReference>
<comment type="caution">
    <text evidence="4">The sequence shown here is derived from an EMBL/GenBank/DDBJ whole genome shotgun (WGS) entry which is preliminary data.</text>
</comment>
<comment type="similarity">
    <text evidence="1">Belongs to the protein kinase superfamily. ADCK protein kinase family.</text>
</comment>
<reference evidence="4" key="1">
    <citation type="journal article" date="2020" name="bioRxiv">
        <title>Comparative genomics of Chlamydomonas.</title>
        <authorList>
            <person name="Craig R.J."/>
            <person name="Hasan A.R."/>
            <person name="Ness R.W."/>
            <person name="Keightley P.D."/>
        </authorList>
    </citation>
    <scope>NUCLEOTIDE SEQUENCE</scope>
    <source>
        <strain evidence="4">CCAP 11/70</strain>
    </source>
</reference>
<protein>
    <recommendedName>
        <fullName evidence="3">ABC1 atypical kinase-like domain-containing protein</fullName>
    </recommendedName>
</protein>
<dbReference type="OrthoDB" id="427480at2759"/>
<dbReference type="GO" id="GO:0007005">
    <property type="term" value="P:mitochondrion organization"/>
    <property type="evidence" value="ECO:0007669"/>
    <property type="project" value="TreeGrafter"/>
</dbReference>
<evidence type="ECO:0000256" key="2">
    <source>
        <dbReference type="SAM" id="MobiDB-lite"/>
    </source>
</evidence>
<dbReference type="PANTHER" id="PTHR43173:SF19">
    <property type="entry name" value="AARF DOMAIN-CONTAINING PROTEIN KINASE 1"/>
    <property type="match status" value="1"/>
</dbReference>
<dbReference type="GO" id="GO:0005743">
    <property type="term" value="C:mitochondrial inner membrane"/>
    <property type="evidence" value="ECO:0007669"/>
    <property type="project" value="TreeGrafter"/>
</dbReference>
<dbReference type="PANTHER" id="PTHR43173">
    <property type="entry name" value="ABC1 FAMILY PROTEIN"/>
    <property type="match status" value="1"/>
</dbReference>
<sequence>MLARLGSLARIGARIGAEVGTTRSASSNTSPASPLRRRLLWSLGIGSAASLLVVQPSREDLMVAYLTPVRLARDVACAASIVADYYTSLRPDLQGEAREAALRGCHQRGAQRLLQLCFANGGIYTKLGQHVGQLDHLLPEEYVSTMREHLLDRCPVSPPEEVRRIFLQDLGAPPEALFASFSERPIASASLAQVHEAVDHSGRRLAVKVQHAGLRESCAADVATVAALVATVRWIFPSFDYGWLVDEIRENLPRELNFLHEAANAERCRANLEASARGGAKWARQVHVPSIEYRTTTTRILTMEFIDGAGVTDRAALSRLGVSPRQVSLLVAEAFNDMIFRTGYVHCDPHAANMLVRRAPNGAAQLVLLDHGLYKEITDSFRLEYAGLWRSLIFADADGIRRHSAAMNAGDAYDVFACILTQRPWEQIVDTRSDTSRLAIERSPETRAAAAEFMAQYGREINDLLARMPRPLLLLLKTNDCLRSVDHALGNPVNTFAITARECGAALRREQLRHHPGPLVRLGIAWERVQVEARMMALSLLMWYGRMQAVLGWNRGADASGETTAGVGSSTAPHTAEVAAA</sequence>
<proteinExistence type="inferred from homology"/>
<accession>A0A835YCL9</accession>
<dbReference type="InterPro" id="IPR045307">
    <property type="entry name" value="ADCK1_dom"/>
</dbReference>
<keyword evidence="5" id="KW-1185">Reference proteome</keyword>
<evidence type="ECO:0000256" key="1">
    <source>
        <dbReference type="ARBA" id="ARBA00009670"/>
    </source>
</evidence>